<dbReference type="InterPro" id="IPR058624">
    <property type="entry name" value="MdtA-like_HH"/>
</dbReference>
<evidence type="ECO:0000259" key="9">
    <source>
        <dbReference type="Pfam" id="PF25944"/>
    </source>
</evidence>
<dbReference type="Proteomes" id="UP000218775">
    <property type="component" value="Unassembled WGS sequence"/>
</dbReference>
<feature type="domain" description="Multidrug resistance protein MdtA-like alpha-helical hairpin" evidence="7">
    <location>
        <begin position="102"/>
        <end position="171"/>
    </location>
</feature>
<evidence type="ECO:0000256" key="2">
    <source>
        <dbReference type="ARBA" id="ARBA00009477"/>
    </source>
</evidence>
<dbReference type="Pfam" id="PF25876">
    <property type="entry name" value="HH_MFP_RND"/>
    <property type="match status" value="1"/>
</dbReference>
<dbReference type="PANTHER" id="PTHR30469:SF36">
    <property type="entry name" value="BLL3903 PROTEIN"/>
    <property type="match status" value="1"/>
</dbReference>
<proteinExistence type="inferred from homology"/>
<dbReference type="InterPro" id="IPR006143">
    <property type="entry name" value="RND_pump_MFP"/>
</dbReference>
<evidence type="ECO:0000256" key="6">
    <source>
        <dbReference type="ARBA" id="ARBA00023136"/>
    </source>
</evidence>
<keyword evidence="5" id="KW-0997">Cell inner membrane</keyword>
<dbReference type="Gene3D" id="1.10.287.470">
    <property type="entry name" value="Helix hairpin bin"/>
    <property type="match status" value="1"/>
</dbReference>
<dbReference type="SUPFAM" id="SSF111369">
    <property type="entry name" value="HlyD-like secretion proteins"/>
    <property type="match status" value="1"/>
</dbReference>
<evidence type="ECO:0000259" key="8">
    <source>
        <dbReference type="Pfam" id="PF25917"/>
    </source>
</evidence>
<evidence type="ECO:0000256" key="4">
    <source>
        <dbReference type="ARBA" id="ARBA00022475"/>
    </source>
</evidence>
<dbReference type="InterPro" id="IPR058626">
    <property type="entry name" value="MdtA-like_b-barrel"/>
</dbReference>
<accession>A0A2A4X116</accession>
<keyword evidence="4" id="KW-1003">Cell membrane</keyword>
<organism evidence="11 12">
    <name type="scientific">Aerophobetes bacterium</name>
    <dbReference type="NCBI Taxonomy" id="2030807"/>
    <lineage>
        <taxon>Bacteria</taxon>
        <taxon>Candidatus Aerophobota</taxon>
    </lineage>
</organism>
<feature type="domain" description="Multidrug resistance protein MdtA-like C-terminal permuted SH3" evidence="10">
    <location>
        <begin position="294"/>
        <end position="353"/>
    </location>
</feature>
<dbReference type="Gene3D" id="2.40.30.170">
    <property type="match status" value="1"/>
</dbReference>
<dbReference type="PANTHER" id="PTHR30469">
    <property type="entry name" value="MULTIDRUG RESISTANCE PROTEIN MDTA"/>
    <property type="match status" value="1"/>
</dbReference>
<dbReference type="Pfam" id="PF25967">
    <property type="entry name" value="RND-MFP_C"/>
    <property type="match status" value="1"/>
</dbReference>
<dbReference type="Gene3D" id="2.40.420.20">
    <property type="match status" value="1"/>
</dbReference>
<name>A0A2A4X116_UNCAE</name>
<dbReference type="Pfam" id="PF25944">
    <property type="entry name" value="Beta-barrel_RND"/>
    <property type="match status" value="1"/>
</dbReference>
<comment type="similarity">
    <text evidence="2">Belongs to the membrane fusion protein (MFP) (TC 8.A.1) family.</text>
</comment>
<reference evidence="12" key="1">
    <citation type="submission" date="2017-08" db="EMBL/GenBank/DDBJ databases">
        <title>A dynamic microbial community with high functional redundancy inhabits the cold, oxic subseafloor aquifer.</title>
        <authorList>
            <person name="Tully B.J."/>
            <person name="Wheat C.G."/>
            <person name="Glazer B.T."/>
            <person name="Huber J.A."/>
        </authorList>
    </citation>
    <scope>NUCLEOTIDE SEQUENCE [LARGE SCALE GENOMIC DNA]</scope>
</reference>
<comment type="caution">
    <text evidence="11">The sequence shown here is derived from an EMBL/GenBank/DDBJ whole genome shotgun (WGS) entry which is preliminary data.</text>
</comment>
<dbReference type="AlphaFoldDB" id="A0A2A4X116"/>
<evidence type="ECO:0000259" key="7">
    <source>
        <dbReference type="Pfam" id="PF25876"/>
    </source>
</evidence>
<feature type="domain" description="Multidrug resistance protein MdtA-like barrel-sandwich hybrid" evidence="8">
    <location>
        <begin position="62"/>
        <end position="194"/>
    </location>
</feature>
<evidence type="ECO:0000256" key="1">
    <source>
        <dbReference type="ARBA" id="ARBA00004236"/>
    </source>
</evidence>
<dbReference type="InterPro" id="IPR058627">
    <property type="entry name" value="MdtA-like_C"/>
</dbReference>
<feature type="domain" description="Multidrug resistance protein MdtA-like beta-barrel" evidence="9">
    <location>
        <begin position="206"/>
        <end position="288"/>
    </location>
</feature>
<evidence type="ECO:0000256" key="5">
    <source>
        <dbReference type="ARBA" id="ARBA00022519"/>
    </source>
</evidence>
<dbReference type="GO" id="GO:1990281">
    <property type="term" value="C:efflux pump complex"/>
    <property type="evidence" value="ECO:0007669"/>
    <property type="project" value="TreeGrafter"/>
</dbReference>
<gene>
    <name evidence="11" type="ORF">COB21_04525</name>
</gene>
<dbReference type="NCBIfam" id="TIGR01730">
    <property type="entry name" value="RND_mfp"/>
    <property type="match status" value="1"/>
</dbReference>
<dbReference type="Gene3D" id="2.40.50.100">
    <property type="match status" value="1"/>
</dbReference>
<dbReference type="Pfam" id="PF25917">
    <property type="entry name" value="BSH_RND"/>
    <property type="match status" value="1"/>
</dbReference>
<comment type="subcellular location">
    <subcellularLocation>
        <location evidence="1">Cell membrane</location>
    </subcellularLocation>
</comment>
<sequence length="376" mass="41939">MKVKKHIKFFLVTAVLSVSITSCSSKKKKVATPPITVNVATTTCENIYEYIKTVGHMEAYQTVAIKAQVEGYLEQILFEDGGNINAGDLLYVIDQRPYIQALNKAQGTYDQYLAQMQYAKDTLIRNSGLVKKNYISENNYEKIISDTMATEGLVKQSKAQVEEAKINLGFTKIYAPISARAGFTKVYKGDLITDSSLMLDLNQIAPIYATFFLPGNDLPSIQKYQEIFGCLDVIVKLDRSSDKSMYRGALTFINNKIDLATGMIQLKASFNNDNMRLWPNQYVSIKVLLNPVKNALLIPLACVEKTPKGDRVYVVNDSSQIEMRTVEVGQRQDGEKIHIKKGLKKGESVVTSGQLTLFPGAFVTIKKSKQKNSEGH</sequence>
<keyword evidence="6" id="KW-0472">Membrane</keyword>
<dbReference type="GO" id="GO:0015562">
    <property type="term" value="F:efflux transmembrane transporter activity"/>
    <property type="evidence" value="ECO:0007669"/>
    <property type="project" value="TreeGrafter"/>
</dbReference>
<keyword evidence="3" id="KW-0813">Transport</keyword>
<protein>
    <submittedName>
        <fullName evidence="11">Uncharacterized protein</fullName>
    </submittedName>
</protein>
<dbReference type="EMBL" id="NVUK01000030">
    <property type="protein sequence ID" value="PCI76328.1"/>
    <property type="molecule type" value="Genomic_DNA"/>
</dbReference>
<dbReference type="InterPro" id="IPR058625">
    <property type="entry name" value="MdtA-like_BSH"/>
</dbReference>
<evidence type="ECO:0000313" key="11">
    <source>
        <dbReference type="EMBL" id="PCI76328.1"/>
    </source>
</evidence>
<dbReference type="PROSITE" id="PS51257">
    <property type="entry name" value="PROKAR_LIPOPROTEIN"/>
    <property type="match status" value="1"/>
</dbReference>
<evidence type="ECO:0000256" key="3">
    <source>
        <dbReference type="ARBA" id="ARBA00022448"/>
    </source>
</evidence>
<evidence type="ECO:0000313" key="12">
    <source>
        <dbReference type="Proteomes" id="UP000218775"/>
    </source>
</evidence>
<evidence type="ECO:0000259" key="10">
    <source>
        <dbReference type="Pfam" id="PF25967"/>
    </source>
</evidence>